<feature type="transmembrane region" description="Helical" evidence="8">
    <location>
        <begin position="1103"/>
        <end position="1123"/>
    </location>
</feature>
<dbReference type="PANTHER" id="PTHR19241">
    <property type="entry name" value="ATP-BINDING CASSETTE TRANSPORTER"/>
    <property type="match status" value="1"/>
</dbReference>
<dbReference type="InterPro" id="IPR013525">
    <property type="entry name" value="ABC2_TM"/>
</dbReference>
<dbReference type="SUPFAM" id="SSF52540">
    <property type="entry name" value="P-loop containing nucleoside triphosphate hydrolases"/>
    <property type="match status" value="2"/>
</dbReference>
<dbReference type="Pfam" id="PF00005">
    <property type="entry name" value="ABC_tran"/>
    <property type="match status" value="1"/>
</dbReference>
<accession>A0A8J5YAE0</accession>
<dbReference type="AlphaFoldDB" id="A0A8J5YAE0"/>
<reference evidence="10 11" key="1">
    <citation type="journal article" date="2021" name="bioRxiv">
        <title>The Gossypium anomalum genome as a resource for cotton improvement and evolutionary analysis of hybrid incompatibility.</title>
        <authorList>
            <person name="Grover C.E."/>
            <person name="Yuan D."/>
            <person name="Arick M.A."/>
            <person name="Miller E.R."/>
            <person name="Hu G."/>
            <person name="Peterson D.G."/>
            <person name="Wendel J.F."/>
            <person name="Udall J.A."/>
        </authorList>
    </citation>
    <scope>NUCLEOTIDE SEQUENCE [LARGE SCALE GENOMIC DNA]</scope>
    <source>
        <strain evidence="10">JFW-Udall</strain>
        <tissue evidence="10">Leaf</tissue>
    </source>
</reference>
<dbReference type="InterPro" id="IPR003593">
    <property type="entry name" value="AAA+_ATPase"/>
</dbReference>
<protein>
    <recommendedName>
        <fullName evidence="9">AAA+ ATPase domain-containing protein</fullName>
    </recommendedName>
</protein>
<evidence type="ECO:0000256" key="5">
    <source>
        <dbReference type="ARBA" id="ARBA00022840"/>
    </source>
</evidence>
<evidence type="ECO:0000256" key="8">
    <source>
        <dbReference type="SAM" id="Phobius"/>
    </source>
</evidence>
<keyword evidence="7 8" id="KW-0472">Membrane</keyword>
<evidence type="ECO:0000256" key="3">
    <source>
        <dbReference type="ARBA" id="ARBA00022692"/>
    </source>
</evidence>
<feature type="transmembrane region" description="Helical" evidence="8">
    <location>
        <begin position="1021"/>
        <end position="1041"/>
    </location>
</feature>
<dbReference type="Pfam" id="PF01061">
    <property type="entry name" value="ABC2_membrane"/>
    <property type="match status" value="1"/>
</dbReference>
<evidence type="ECO:0000259" key="9">
    <source>
        <dbReference type="SMART" id="SM00382"/>
    </source>
</evidence>
<evidence type="ECO:0000256" key="2">
    <source>
        <dbReference type="ARBA" id="ARBA00022448"/>
    </source>
</evidence>
<proteinExistence type="predicted"/>
<evidence type="ECO:0000256" key="6">
    <source>
        <dbReference type="ARBA" id="ARBA00022989"/>
    </source>
</evidence>
<evidence type="ECO:0000313" key="10">
    <source>
        <dbReference type="EMBL" id="KAG8480809.1"/>
    </source>
</evidence>
<dbReference type="Proteomes" id="UP000701853">
    <property type="component" value="Chromosome 10"/>
</dbReference>
<evidence type="ECO:0000256" key="7">
    <source>
        <dbReference type="ARBA" id="ARBA00023136"/>
    </source>
</evidence>
<evidence type="ECO:0000256" key="1">
    <source>
        <dbReference type="ARBA" id="ARBA00004141"/>
    </source>
</evidence>
<keyword evidence="3 8" id="KW-0812">Transmembrane</keyword>
<feature type="transmembrane region" description="Helical" evidence="8">
    <location>
        <begin position="1048"/>
        <end position="1070"/>
    </location>
</feature>
<dbReference type="GO" id="GO:0005886">
    <property type="term" value="C:plasma membrane"/>
    <property type="evidence" value="ECO:0007669"/>
    <property type="project" value="UniProtKB-ARBA"/>
</dbReference>
<dbReference type="GO" id="GO:0016887">
    <property type="term" value="F:ATP hydrolysis activity"/>
    <property type="evidence" value="ECO:0007669"/>
    <property type="project" value="InterPro"/>
</dbReference>
<dbReference type="FunFam" id="3.40.50.300:FF:006093">
    <property type="entry name" value="Uncharacterized protein"/>
    <property type="match status" value="1"/>
</dbReference>
<evidence type="ECO:0000313" key="11">
    <source>
        <dbReference type="Proteomes" id="UP000701853"/>
    </source>
</evidence>
<feature type="transmembrane region" description="Helical" evidence="8">
    <location>
        <begin position="1158"/>
        <end position="1180"/>
    </location>
</feature>
<keyword evidence="11" id="KW-1185">Reference proteome</keyword>
<dbReference type="OrthoDB" id="66620at2759"/>
<dbReference type="InterPro" id="IPR003439">
    <property type="entry name" value="ABC_transporter-like_ATP-bd"/>
</dbReference>
<keyword evidence="6 8" id="KW-1133">Transmembrane helix</keyword>
<feature type="transmembrane region" description="Helical" evidence="8">
    <location>
        <begin position="460"/>
        <end position="481"/>
    </location>
</feature>
<feature type="transmembrane region" description="Helical" evidence="8">
    <location>
        <begin position="1076"/>
        <end position="1096"/>
    </location>
</feature>
<gene>
    <name evidence="10" type="ORF">CXB51_025543</name>
</gene>
<keyword evidence="4" id="KW-0547">Nucleotide-binding</keyword>
<comment type="subcellular location">
    <subcellularLocation>
        <location evidence="1">Membrane</location>
        <topology evidence="1">Multi-pass membrane protein</topology>
    </subcellularLocation>
</comment>
<keyword evidence="2" id="KW-0813">Transport</keyword>
<feature type="domain" description="AAA+ ATPase" evidence="9">
    <location>
        <begin position="180"/>
        <end position="851"/>
    </location>
</feature>
<organism evidence="10 11">
    <name type="scientific">Gossypium anomalum</name>
    <dbReference type="NCBI Taxonomy" id="47600"/>
    <lineage>
        <taxon>Eukaryota</taxon>
        <taxon>Viridiplantae</taxon>
        <taxon>Streptophyta</taxon>
        <taxon>Embryophyta</taxon>
        <taxon>Tracheophyta</taxon>
        <taxon>Spermatophyta</taxon>
        <taxon>Magnoliopsida</taxon>
        <taxon>eudicotyledons</taxon>
        <taxon>Gunneridae</taxon>
        <taxon>Pentapetalae</taxon>
        <taxon>rosids</taxon>
        <taxon>malvids</taxon>
        <taxon>Malvales</taxon>
        <taxon>Malvaceae</taxon>
        <taxon>Malvoideae</taxon>
        <taxon>Gossypium</taxon>
    </lineage>
</organism>
<sequence length="1188" mass="134772">MAQQDGSDEMESVRIQLSNIGRSVSTEEVQTLRTLTSFDDDSDYDDDDDDDDEYESQWAAVERLPLFERITTALFDDKVGRKRLVNVTKLGPDERHCFIDKLIKHVQNDNLSLAGVQLPSVEVRYKNLSVQAECQLVHGKPLPTLWNATKGVFSGISNLLGSKQEAKISILKDVNGIIKPGRMTLLLGPPGCGKTTFLLALAGKLSQTLEVSGEITYNGYGLDEFNPRKTSTYVSQYDLHTPEMTVRETLDFSARFQEVSQREKQAGIVPDPDVDAYMKAISVEGTESTLQTDYILKILGLDNCADTMVGDAIRRGISGGEKKRLTTVSVRQKFYSWTKYRMALIVSTSFQKGKLCIIMALALIFTNSSRIAGLGCLERKGIADFIQEVISRKDQAQYWYHKEQPYRFVSVNHFIQKFKECKIGVSLEKELSDPLEKTQSRRDSLSFKRREFLLMKRNSFLYVFKTLQLLMGASMTMTVFLRTRMARELCFYPAWAYAIPAAILKIPLSFLESFLLISLTYYTIGYSPEVGRNVHVPFNFLGVPNYSCFYNCWHSCTSDYVILRWLHRDTTIYAFLVKLGILAKSGIIWGDRHALNELLAPRWEKVKSGNTTAGQETLESRGLNFDSSFYCSAPGKSRAMVSFERYYQLQGQEDSRDESIHNESKIRIETDSFSGSETGKMVLPFQPLTVAFRDVQYYVNIPMGFKQKKVQLLSDITGAFRPGEIRIGGYLKVQDAYARVSGYCEQTDMHTPHLTVEESLIYSAWLRLPSYIDSETKARKRLTIAVELVANPSIMFMDEPTTGLDARAAAIVMRAVKNVVETGRTVVCTIHQPSIHIFEAFDELILMKTGGRIIYSGPLEHPGVPKIKDKYNPATWMLDVTSKSAEAQTSIDFADVYGTSTLYKENIELVKQLSSPPPDSKELEFPTRFPQNGWEQFKACLWEQHLSYWRSPSYNLARFFSSLSHLLSSAYYSGREEPKCQNNQQDLFNALGRTVMYREMFAVMYSSWAYSFAQVIIEIPYLAGVALLYVMITYPMIGFYWSAYKVLWSFYTMFCSLLCFTYLGMMIVSLTPNTPVAFIMASSSYSVLNLFSGFYMPRPVRNAELVGLAIYLTPTSWSLNSIFTSQYGDIDKEIHAFGETTTVSAFLENYFGYHHTSLGSVAIVLIIFPVVLALLFAYFIGKLNFQRS</sequence>
<comment type="caution">
    <text evidence="10">The sequence shown here is derived from an EMBL/GenBank/DDBJ whole genome shotgun (WGS) entry which is preliminary data.</text>
</comment>
<dbReference type="GO" id="GO:0140359">
    <property type="term" value="F:ABC-type transporter activity"/>
    <property type="evidence" value="ECO:0007669"/>
    <property type="project" value="InterPro"/>
</dbReference>
<dbReference type="SMART" id="SM00382">
    <property type="entry name" value="AAA"/>
    <property type="match status" value="1"/>
</dbReference>
<evidence type="ECO:0000256" key="4">
    <source>
        <dbReference type="ARBA" id="ARBA00022741"/>
    </source>
</evidence>
<dbReference type="EMBL" id="JAHUZN010000010">
    <property type="protein sequence ID" value="KAG8480809.1"/>
    <property type="molecule type" value="Genomic_DNA"/>
</dbReference>
<name>A0A8J5YAE0_9ROSI</name>
<dbReference type="GO" id="GO:0005524">
    <property type="term" value="F:ATP binding"/>
    <property type="evidence" value="ECO:0007669"/>
    <property type="project" value="UniProtKB-KW"/>
</dbReference>
<keyword evidence="5" id="KW-0067">ATP-binding</keyword>
<dbReference type="InterPro" id="IPR027417">
    <property type="entry name" value="P-loop_NTPase"/>
</dbReference>
<dbReference type="Gene3D" id="3.40.50.300">
    <property type="entry name" value="P-loop containing nucleotide triphosphate hydrolases"/>
    <property type="match status" value="2"/>
</dbReference>